<dbReference type="KEGG" id="dpx:DAPPUDRAFT_322784"/>
<sequence>MLLFIFISLVVSTAHSFETTICDCSKPTGIGLLTFSDGICEPATKIGKTRVNYQVMTDRKAAYNFPGFICSLWRNTKHVTKDFFGQIIVVPERIALDTSQIQCDIMRQSLRCGDDPMIKSDNKWTYIEDPEAVGYWLRTVTVEKVNCLFEEISIAHEDESDFIITPLGKANITQRFISHNHMTLFWIDTYAKPTDIVLRELEKGVGSWYESSTKDTWILQDNENQLDFHVQLLPRCQNVKCDKTIPTWTVVSNAHLFIIKSLIGPAPTAPPKPTYYSSKNYWINAELMNDHQNFAIQFLTDSAVRHENELIRIIQSVQCEQRRIKHAQAVSTAQYNGWLAASQLGLRECIKLTAAGNTVSAIQCTPIPVNFTTEITICGAQPRFKNFTVSRTGWELTNFTPCYWTSGTVNFNDRLHAFRNNTWDSVEISLVVPQRDLADAFRYTDVTFFEYHQRSNPAYADSQTSPMDIIADLTASINEHSAKGSSQDTTIGASNIIVTAIEKTNTAFGNFRLFLLIVALIGALIFGVAICIATNCCGASRLLQYLKEKFDHFKGSYYLDDDQNCSEYDPSAV</sequence>
<organism evidence="3 4">
    <name type="scientific">Daphnia pulex</name>
    <name type="common">Water flea</name>
    <dbReference type="NCBI Taxonomy" id="6669"/>
    <lineage>
        <taxon>Eukaryota</taxon>
        <taxon>Metazoa</taxon>
        <taxon>Ecdysozoa</taxon>
        <taxon>Arthropoda</taxon>
        <taxon>Crustacea</taxon>
        <taxon>Branchiopoda</taxon>
        <taxon>Diplostraca</taxon>
        <taxon>Cladocera</taxon>
        <taxon>Anomopoda</taxon>
        <taxon>Daphniidae</taxon>
        <taxon>Daphnia</taxon>
    </lineage>
</organism>
<keyword evidence="1" id="KW-1133">Transmembrane helix</keyword>
<feature type="signal peptide" evidence="2">
    <location>
        <begin position="1"/>
        <end position="16"/>
    </location>
</feature>
<dbReference type="HOGENOM" id="CLU_019667_3_1_1"/>
<dbReference type="AlphaFoldDB" id="E9GWZ1"/>
<feature type="transmembrane region" description="Helical" evidence="1">
    <location>
        <begin position="513"/>
        <end position="537"/>
    </location>
</feature>
<keyword evidence="2" id="KW-0732">Signal</keyword>
<keyword evidence="1" id="KW-0812">Transmembrane</keyword>
<protein>
    <submittedName>
        <fullName evidence="3">Uncharacterized protein</fullName>
    </submittedName>
</protein>
<keyword evidence="4" id="KW-1185">Reference proteome</keyword>
<evidence type="ECO:0000313" key="4">
    <source>
        <dbReference type="Proteomes" id="UP000000305"/>
    </source>
</evidence>
<name>E9GWZ1_DAPPU</name>
<evidence type="ECO:0000256" key="1">
    <source>
        <dbReference type="SAM" id="Phobius"/>
    </source>
</evidence>
<dbReference type="OrthoDB" id="6395835at2759"/>
<evidence type="ECO:0000256" key="2">
    <source>
        <dbReference type="SAM" id="SignalP"/>
    </source>
</evidence>
<feature type="chain" id="PRO_5003237555" evidence="2">
    <location>
        <begin position="17"/>
        <end position="573"/>
    </location>
</feature>
<proteinExistence type="predicted"/>
<evidence type="ECO:0000313" key="3">
    <source>
        <dbReference type="EMBL" id="EFX76028.1"/>
    </source>
</evidence>
<dbReference type="InParanoid" id="E9GWZ1"/>
<dbReference type="Proteomes" id="UP000000305">
    <property type="component" value="Unassembled WGS sequence"/>
</dbReference>
<accession>E9GWZ1</accession>
<dbReference type="EMBL" id="GL732571">
    <property type="protein sequence ID" value="EFX76028.1"/>
    <property type="molecule type" value="Genomic_DNA"/>
</dbReference>
<reference evidence="3 4" key="1">
    <citation type="journal article" date="2011" name="Science">
        <title>The ecoresponsive genome of Daphnia pulex.</title>
        <authorList>
            <person name="Colbourne J.K."/>
            <person name="Pfrender M.E."/>
            <person name="Gilbert D."/>
            <person name="Thomas W.K."/>
            <person name="Tucker A."/>
            <person name="Oakley T.H."/>
            <person name="Tokishita S."/>
            <person name="Aerts A."/>
            <person name="Arnold G.J."/>
            <person name="Basu M.K."/>
            <person name="Bauer D.J."/>
            <person name="Caceres C.E."/>
            <person name="Carmel L."/>
            <person name="Casola C."/>
            <person name="Choi J.H."/>
            <person name="Detter J.C."/>
            <person name="Dong Q."/>
            <person name="Dusheyko S."/>
            <person name="Eads B.D."/>
            <person name="Frohlich T."/>
            <person name="Geiler-Samerotte K.A."/>
            <person name="Gerlach D."/>
            <person name="Hatcher P."/>
            <person name="Jogdeo S."/>
            <person name="Krijgsveld J."/>
            <person name="Kriventseva E.V."/>
            <person name="Kultz D."/>
            <person name="Laforsch C."/>
            <person name="Lindquist E."/>
            <person name="Lopez J."/>
            <person name="Manak J.R."/>
            <person name="Muller J."/>
            <person name="Pangilinan J."/>
            <person name="Patwardhan R.P."/>
            <person name="Pitluck S."/>
            <person name="Pritham E.J."/>
            <person name="Rechtsteiner A."/>
            <person name="Rho M."/>
            <person name="Rogozin I.B."/>
            <person name="Sakarya O."/>
            <person name="Salamov A."/>
            <person name="Schaack S."/>
            <person name="Shapiro H."/>
            <person name="Shiga Y."/>
            <person name="Skalitzky C."/>
            <person name="Smith Z."/>
            <person name="Souvorov A."/>
            <person name="Sung W."/>
            <person name="Tang Z."/>
            <person name="Tsuchiya D."/>
            <person name="Tu H."/>
            <person name="Vos H."/>
            <person name="Wang M."/>
            <person name="Wolf Y.I."/>
            <person name="Yamagata H."/>
            <person name="Yamada T."/>
            <person name="Ye Y."/>
            <person name="Shaw J.R."/>
            <person name="Andrews J."/>
            <person name="Crease T.J."/>
            <person name="Tang H."/>
            <person name="Lucas S.M."/>
            <person name="Robertson H.M."/>
            <person name="Bork P."/>
            <person name="Koonin E.V."/>
            <person name="Zdobnov E.M."/>
            <person name="Grigoriev I.V."/>
            <person name="Lynch M."/>
            <person name="Boore J.L."/>
        </authorList>
    </citation>
    <scope>NUCLEOTIDE SEQUENCE [LARGE SCALE GENOMIC DNA]</scope>
</reference>
<gene>
    <name evidence="3" type="ORF">DAPPUDRAFT_322784</name>
</gene>
<keyword evidence="1" id="KW-0472">Membrane</keyword>